<keyword evidence="1" id="KW-1185">Reference proteome</keyword>
<dbReference type="Proteomes" id="UP000887565">
    <property type="component" value="Unplaced"/>
</dbReference>
<organism evidence="1 2">
    <name type="scientific">Romanomermis culicivorax</name>
    <name type="common">Nematode worm</name>
    <dbReference type="NCBI Taxonomy" id="13658"/>
    <lineage>
        <taxon>Eukaryota</taxon>
        <taxon>Metazoa</taxon>
        <taxon>Ecdysozoa</taxon>
        <taxon>Nematoda</taxon>
        <taxon>Enoplea</taxon>
        <taxon>Dorylaimia</taxon>
        <taxon>Mermithida</taxon>
        <taxon>Mermithoidea</taxon>
        <taxon>Mermithidae</taxon>
        <taxon>Romanomermis</taxon>
    </lineage>
</organism>
<proteinExistence type="predicted"/>
<accession>A0A915J6S8</accession>
<protein>
    <submittedName>
        <fullName evidence="2">Ovule protein</fullName>
    </submittedName>
</protein>
<dbReference type="AlphaFoldDB" id="A0A915J6S8"/>
<sequence>MMVDITNGYKKIHVKLKNLSWEHLLISWKNSKFELILDSFQVRHQIYIIWMLKISTFSKELKMQNFLAAWHRP</sequence>
<name>A0A915J6S8_ROMCU</name>
<dbReference type="WBParaSite" id="nRc.2.0.1.t22156-RA">
    <property type="protein sequence ID" value="nRc.2.0.1.t22156-RA"/>
    <property type="gene ID" value="nRc.2.0.1.g22156"/>
</dbReference>
<reference evidence="2" key="1">
    <citation type="submission" date="2022-11" db="UniProtKB">
        <authorList>
            <consortium name="WormBaseParasite"/>
        </authorList>
    </citation>
    <scope>IDENTIFICATION</scope>
</reference>
<evidence type="ECO:0000313" key="2">
    <source>
        <dbReference type="WBParaSite" id="nRc.2.0.1.t22156-RA"/>
    </source>
</evidence>
<evidence type="ECO:0000313" key="1">
    <source>
        <dbReference type="Proteomes" id="UP000887565"/>
    </source>
</evidence>